<sequence>MITGNNHLRQVLLEVERKFSRLRVYPLTINGGNPTFHSLKYLGTQTFCDTYFDHRSLLAHAGTWVRQRDGQWQSKIRQAGDYNNSQFREIQNVDEIGHQVHLITKKSQPSSKAFGLTQTAKITTHREAWKADDRFKIVLDHTDFGHVVGEVELEASVTIQSDEEAKKYCGLMDSEITSFMQRYCWAFDPNPAIGKLTAYFARRQSQELP</sequence>
<reference evidence="1" key="1">
    <citation type="submission" date="2022-10" db="EMBL/GenBank/DDBJ databases">
        <title>Culturing micro-colonial fungi from biological soil crusts in the Mojave desert and describing Neophaeococcomyces mojavensis, and introducing the new genera and species Taxawa tesnikishii.</title>
        <authorList>
            <person name="Kurbessoian T."/>
            <person name="Stajich J.E."/>
        </authorList>
    </citation>
    <scope>NUCLEOTIDE SEQUENCE</scope>
    <source>
        <strain evidence="1">JES_112</strain>
    </source>
</reference>
<evidence type="ECO:0000313" key="1">
    <source>
        <dbReference type="EMBL" id="KAJ9654439.1"/>
    </source>
</evidence>
<protein>
    <submittedName>
        <fullName evidence="1">Uncharacterized protein</fullName>
    </submittedName>
</protein>
<organism evidence="1 2">
    <name type="scientific">Neophaeococcomyces mojaviensis</name>
    <dbReference type="NCBI Taxonomy" id="3383035"/>
    <lineage>
        <taxon>Eukaryota</taxon>
        <taxon>Fungi</taxon>
        <taxon>Dikarya</taxon>
        <taxon>Ascomycota</taxon>
        <taxon>Pezizomycotina</taxon>
        <taxon>Eurotiomycetes</taxon>
        <taxon>Chaetothyriomycetidae</taxon>
        <taxon>Chaetothyriales</taxon>
        <taxon>Chaetothyriales incertae sedis</taxon>
        <taxon>Neophaeococcomyces</taxon>
    </lineage>
</organism>
<comment type="caution">
    <text evidence="1">The sequence shown here is derived from an EMBL/GenBank/DDBJ whole genome shotgun (WGS) entry which is preliminary data.</text>
</comment>
<name>A0ACC3A2L5_9EURO</name>
<evidence type="ECO:0000313" key="2">
    <source>
        <dbReference type="Proteomes" id="UP001172386"/>
    </source>
</evidence>
<keyword evidence="2" id="KW-1185">Reference proteome</keyword>
<gene>
    <name evidence="1" type="ORF">H2198_006519</name>
</gene>
<accession>A0ACC3A2L5</accession>
<proteinExistence type="predicted"/>
<dbReference type="EMBL" id="JAPDRQ010000121">
    <property type="protein sequence ID" value="KAJ9654439.1"/>
    <property type="molecule type" value="Genomic_DNA"/>
</dbReference>
<dbReference type="Proteomes" id="UP001172386">
    <property type="component" value="Unassembled WGS sequence"/>
</dbReference>